<organism evidence="6 7">
    <name type="scientific">Streptococcus pluranimalium</name>
    <dbReference type="NCBI Taxonomy" id="82348"/>
    <lineage>
        <taxon>Bacteria</taxon>
        <taxon>Bacillati</taxon>
        <taxon>Bacillota</taxon>
        <taxon>Bacilli</taxon>
        <taxon>Lactobacillales</taxon>
        <taxon>Streptococcaceae</taxon>
        <taxon>Streptococcus</taxon>
    </lineage>
</organism>
<dbReference type="GO" id="GO:0051907">
    <property type="term" value="F:S-(hydroxymethyl)glutathione synthase activity"/>
    <property type="evidence" value="ECO:0007669"/>
    <property type="project" value="UniProtKB-EC"/>
</dbReference>
<protein>
    <submittedName>
        <fullName evidence="6">Glutathione-dependent formaldehyde-activating enzyme</fullName>
        <ecNumber evidence="6">4.4.1.22</ecNumber>
    </submittedName>
</protein>
<accession>A0A345VM37</accession>
<gene>
    <name evidence="6" type="primary">gfa</name>
    <name evidence="6" type="ORF">Sp14A_19010</name>
</gene>
<dbReference type="EMBL" id="CP022601">
    <property type="protein sequence ID" value="AXJ13789.1"/>
    <property type="molecule type" value="Genomic_DNA"/>
</dbReference>
<dbReference type="InterPro" id="IPR011057">
    <property type="entry name" value="Mss4-like_sf"/>
</dbReference>
<feature type="domain" description="CENP-V/GFA" evidence="5">
    <location>
        <begin position="1"/>
        <end position="103"/>
    </location>
</feature>
<dbReference type="PROSITE" id="PS51891">
    <property type="entry name" value="CENP_V_GFA"/>
    <property type="match status" value="1"/>
</dbReference>
<evidence type="ECO:0000256" key="3">
    <source>
        <dbReference type="ARBA" id="ARBA00022833"/>
    </source>
</evidence>
<keyword evidence="4 6" id="KW-0456">Lyase</keyword>
<comment type="similarity">
    <text evidence="1">Belongs to the Gfa family.</text>
</comment>
<dbReference type="PANTHER" id="PTHR33337">
    <property type="entry name" value="GFA DOMAIN-CONTAINING PROTEIN"/>
    <property type="match status" value="1"/>
</dbReference>
<evidence type="ECO:0000313" key="6">
    <source>
        <dbReference type="EMBL" id="AXJ13789.1"/>
    </source>
</evidence>
<proteinExistence type="inferred from homology"/>
<dbReference type="AlphaFoldDB" id="A0A345VM37"/>
<dbReference type="EC" id="4.4.1.22" evidence="6"/>
<evidence type="ECO:0000259" key="5">
    <source>
        <dbReference type="PROSITE" id="PS51891"/>
    </source>
</evidence>
<dbReference type="PANTHER" id="PTHR33337:SF40">
    <property type="entry name" value="CENP-V_GFA DOMAIN-CONTAINING PROTEIN-RELATED"/>
    <property type="match status" value="1"/>
</dbReference>
<dbReference type="Pfam" id="PF04828">
    <property type="entry name" value="GFA"/>
    <property type="match status" value="1"/>
</dbReference>
<reference evidence="6 7" key="1">
    <citation type="submission" date="2017-07" db="EMBL/GenBank/DDBJ databases">
        <title>Streptococcus pluranimalium as cause of bovine abortion.</title>
        <authorList>
            <person name="Rodriguez Campos S."/>
            <person name="Gobeli Brawand S."/>
            <person name="Brodard I."/>
            <person name="Rychener L."/>
            <person name="Perreten V."/>
        </authorList>
    </citation>
    <scope>NUCLEOTIDE SEQUENCE [LARGE SCALE GENOMIC DNA]</scope>
    <source>
        <strain evidence="6 7">14A0014</strain>
    </source>
</reference>
<evidence type="ECO:0000256" key="4">
    <source>
        <dbReference type="ARBA" id="ARBA00023239"/>
    </source>
</evidence>
<sequence>MWTSRLSSRESVRSVVVYCHCSFCRKATSSAFSINAMVDRKAVTILEGSDQLRTYQSSPGKTRYYCQNCYSQIYHVKDEQLEMVTLKVGLLDNSDSLAQLPHKHIHQDSDWAWLREEE</sequence>
<evidence type="ECO:0000256" key="2">
    <source>
        <dbReference type="ARBA" id="ARBA00022723"/>
    </source>
</evidence>
<dbReference type="Gene3D" id="3.90.1590.10">
    <property type="entry name" value="glutathione-dependent formaldehyde- activating enzyme (gfa)"/>
    <property type="match status" value="1"/>
</dbReference>
<keyword evidence="2" id="KW-0479">Metal-binding</keyword>
<name>A0A345VM37_9STRE</name>
<evidence type="ECO:0000313" key="7">
    <source>
        <dbReference type="Proteomes" id="UP000255411"/>
    </source>
</evidence>
<evidence type="ECO:0000256" key="1">
    <source>
        <dbReference type="ARBA" id="ARBA00005495"/>
    </source>
</evidence>
<dbReference type="GO" id="GO:0046872">
    <property type="term" value="F:metal ion binding"/>
    <property type="evidence" value="ECO:0007669"/>
    <property type="project" value="UniProtKB-KW"/>
</dbReference>
<dbReference type="InterPro" id="IPR006913">
    <property type="entry name" value="CENP-V/GFA"/>
</dbReference>
<dbReference type="SUPFAM" id="SSF51316">
    <property type="entry name" value="Mss4-like"/>
    <property type="match status" value="1"/>
</dbReference>
<keyword evidence="3" id="KW-0862">Zinc</keyword>
<dbReference type="Proteomes" id="UP000255411">
    <property type="component" value="Chromosome"/>
</dbReference>